<proteinExistence type="predicted"/>
<dbReference type="AlphaFoldDB" id="A0A1A8AKF0"/>
<evidence type="ECO:0000256" key="1">
    <source>
        <dbReference type="SAM" id="MobiDB-lite"/>
    </source>
</evidence>
<organism evidence="2">
    <name type="scientific">Nothobranchius furzeri</name>
    <name type="common">Turquoise killifish</name>
    <dbReference type="NCBI Taxonomy" id="105023"/>
    <lineage>
        <taxon>Eukaryota</taxon>
        <taxon>Metazoa</taxon>
        <taxon>Chordata</taxon>
        <taxon>Craniata</taxon>
        <taxon>Vertebrata</taxon>
        <taxon>Euteleostomi</taxon>
        <taxon>Actinopterygii</taxon>
        <taxon>Neopterygii</taxon>
        <taxon>Teleostei</taxon>
        <taxon>Neoteleostei</taxon>
        <taxon>Acanthomorphata</taxon>
        <taxon>Ovalentaria</taxon>
        <taxon>Atherinomorphae</taxon>
        <taxon>Cyprinodontiformes</taxon>
        <taxon>Nothobranchiidae</taxon>
        <taxon>Nothobranchius</taxon>
    </lineage>
</organism>
<evidence type="ECO:0000313" key="2">
    <source>
        <dbReference type="EMBL" id="SBP54946.1"/>
    </source>
</evidence>
<reference evidence="2" key="1">
    <citation type="submission" date="2016-05" db="EMBL/GenBank/DDBJ databases">
        <authorList>
            <person name="Lavstsen T."/>
            <person name="Jespersen J.S."/>
        </authorList>
    </citation>
    <scope>NUCLEOTIDE SEQUENCE</scope>
    <source>
        <tissue evidence="2">Brain</tissue>
    </source>
</reference>
<sequence length="53" mass="5792">FNSESLLNYGDCATRNKHGYKNVIFTEAVSSSSCRDVNRAPPGGYSEQQQAGH</sequence>
<protein>
    <submittedName>
        <fullName evidence="2">Chromosome 11 open reading frame 80</fullName>
    </submittedName>
</protein>
<reference evidence="2" key="2">
    <citation type="submission" date="2016-06" db="EMBL/GenBank/DDBJ databases">
        <title>The genome of a short-lived fish provides insights into sex chromosome evolution and the genetic control of aging.</title>
        <authorList>
            <person name="Reichwald K."/>
            <person name="Felder M."/>
            <person name="Petzold A."/>
            <person name="Koch P."/>
            <person name="Groth M."/>
            <person name="Platzer M."/>
        </authorList>
    </citation>
    <scope>NUCLEOTIDE SEQUENCE</scope>
    <source>
        <tissue evidence="2">Brain</tissue>
    </source>
</reference>
<accession>A0A1A8AKF0</accession>
<feature type="non-terminal residue" evidence="2">
    <location>
        <position position="1"/>
    </location>
</feature>
<feature type="non-terminal residue" evidence="2">
    <location>
        <position position="53"/>
    </location>
</feature>
<name>A0A1A8AKF0_NOTFU</name>
<feature type="region of interest" description="Disordered" evidence="1">
    <location>
        <begin position="34"/>
        <end position="53"/>
    </location>
</feature>
<dbReference type="EMBL" id="HADY01016461">
    <property type="protein sequence ID" value="SBP54946.1"/>
    <property type="molecule type" value="Transcribed_RNA"/>
</dbReference>
<gene>
    <name evidence="2" type="primary">C14H11ORF80</name>
</gene>